<dbReference type="EMBL" id="GBRH01269006">
    <property type="protein sequence ID" value="JAD28889.1"/>
    <property type="molecule type" value="Transcribed_RNA"/>
</dbReference>
<dbReference type="AlphaFoldDB" id="A0A0A8YQ39"/>
<organism evidence="1">
    <name type="scientific">Arundo donax</name>
    <name type="common">Giant reed</name>
    <name type="synonym">Donax arundinaceus</name>
    <dbReference type="NCBI Taxonomy" id="35708"/>
    <lineage>
        <taxon>Eukaryota</taxon>
        <taxon>Viridiplantae</taxon>
        <taxon>Streptophyta</taxon>
        <taxon>Embryophyta</taxon>
        <taxon>Tracheophyta</taxon>
        <taxon>Spermatophyta</taxon>
        <taxon>Magnoliopsida</taxon>
        <taxon>Liliopsida</taxon>
        <taxon>Poales</taxon>
        <taxon>Poaceae</taxon>
        <taxon>PACMAD clade</taxon>
        <taxon>Arundinoideae</taxon>
        <taxon>Arundineae</taxon>
        <taxon>Arundo</taxon>
    </lineage>
</organism>
<protein>
    <submittedName>
        <fullName evidence="1">Uncharacterized protein</fullName>
    </submittedName>
</protein>
<name>A0A0A8YQ39_ARUDO</name>
<sequence length="53" mass="6174">MSSLYVLDTGSNLDYLLRKSHRSCKHCARHWVMLYSFEADGWNVAASLKKDRI</sequence>
<reference evidence="1" key="1">
    <citation type="submission" date="2014-09" db="EMBL/GenBank/DDBJ databases">
        <authorList>
            <person name="Magalhaes I.L.F."/>
            <person name="Oliveira U."/>
            <person name="Santos F.R."/>
            <person name="Vidigal T.H.D.A."/>
            <person name="Brescovit A.D."/>
            <person name="Santos A.J."/>
        </authorList>
    </citation>
    <scope>NUCLEOTIDE SEQUENCE</scope>
    <source>
        <tissue evidence="1">Shoot tissue taken approximately 20 cm above the soil surface</tissue>
    </source>
</reference>
<accession>A0A0A8YQ39</accession>
<evidence type="ECO:0000313" key="1">
    <source>
        <dbReference type="EMBL" id="JAD28889.1"/>
    </source>
</evidence>
<reference evidence="1" key="2">
    <citation type="journal article" date="2015" name="Data Brief">
        <title>Shoot transcriptome of the giant reed, Arundo donax.</title>
        <authorList>
            <person name="Barrero R.A."/>
            <person name="Guerrero F.D."/>
            <person name="Moolhuijzen P."/>
            <person name="Goolsby J.A."/>
            <person name="Tidwell J."/>
            <person name="Bellgard S.E."/>
            <person name="Bellgard M.I."/>
        </authorList>
    </citation>
    <scope>NUCLEOTIDE SEQUENCE</scope>
    <source>
        <tissue evidence="1">Shoot tissue taken approximately 20 cm above the soil surface</tissue>
    </source>
</reference>
<proteinExistence type="predicted"/>